<reference evidence="2 3" key="1">
    <citation type="submission" date="2019-12" db="EMBL/GenBank/DDBJ databases">
        <title>Genome sequenceing of Clostridium bovifaecis.</title>
        <authorList>
            <person name="Yao Y."/>
        </authorList>
    </citation>
    <scope>NUCLEOTIDE SEQUENCE [LARGE SCALE GENOMIC DNA]</scope>
    <source>
        <strain evidence="2 3">BXX</strain>
    </source>
</reference>
<keyword evidence="1" id="KW-1133">Transmembrane helix</keyword>
<dbReference type="EMBL" id="CP046522">
    <property type="protein sequence ID" value="QGU96578.1"/>
    <property type="molecule type" value="Genomic_DNA"/>
</dbReference>
<name>A0A6I6F862_9CLOT</name>
<evidence type="ECO:0000256" key="1">
    <source>
        <dbReference type="SAM" id="Phobius"/>
    </source>
</evidence>
<dbReference type="Proteomes" id="UP000422764">
    <property type="component" value="Chromosome"/>
</dbReference>
<evidence type="ECO:0000313" key="2">
    <source>
        <dbReference type="EMBL" id="QGU96578.1"/>
    </source>
</evidence>
<proteinExistence type="predicted"/>
<protein>
    <submittedName>
        <fullName evidence="2">Uncharacterized protein</fullName>
    </submittedName>
</protein>
<evidence type="ECO:0000313" key="3">
    <source>
        <dbReference type="Proteomes" id="UP000422764"/>
    </source>
</evidence>
<keyword evidence="1" id="KW-0472">Membrane</keyword>
<keyword evidence="3" id="KW-1185">Reference proteome</keyword>
<feature type="transmembrane region" description="Helical" evidence="1">
    <location>
        <begin position="12"/>
        <end position="34"/>
    </location>
</feature>
<organism evidence="2 3">
    <name type="scientific">Clostridium bovifaecis</name>
    <dbReference type="NCBI Taxonomy" id="2184719"/>
    <lineage>
        <taxon>Bacteria</taxon>
        <taxon>Bacillati</taxon>
        <taxon>Bacillota</taxon>
        <taxon>Clostridia</taxon>
        <taxon>Eubacteriales</taxon>
        <taxon>Clostridiaceae</taxon>
        <taxon>Clostridium</taxon>
    </lineage>
</organism>
<feature type="transmembrane region" description="Helical" evidence="1">
    <location>
        <begin position="46"/>
        <end position="68"/>
    </location>
</feature>
<sequence>MFNDIITIVSNIFLGMSLVGTGFSMILFITIKIFKLSLLNGILSKTCILFIITWIIFIACSIYLVIVYPSTITTAMNYFKSTSKLI</sequence>
<dbReference type="AlphaFoldDB" id="A0A6I6F862"/>
<accession>A0A6I6F862</accession>
<gene>
    <name evidence="2" type="ORF">GOM49_17100</name>
</gene>
<keyword evidence="1" id="KW-0812">Transmembrane</keyword>